<dbReference type="GO" id="GO:0016020">
    <property type="term" value="C:membrane"/>
    <property type="evidence" value="ECO:0007669"/>
    <property type="project" value="UniProtKB-SubCell"/>
</dbReference>
<evidence type="ECO:0000259" key="6">
    <source>
        <dbReference type="Pfam" id="PF07291"/>
    </source>
</evidence>
<evidence type="ECO:0000256" key="5">
    <source>
        <dbReference type="SAM" id="Phobius"/>
    </source>
</evidence>
<dbReference type="InterPro" id="IPR009908">
    <property type="entry name" value="Methylamine_util_MauE"/>
</dbReference>
<keyword evidence="8" id="KW-1185">Reference proteome</keyword>
<evidence type="ECO:0000256" key="2">
    <source>
        <dbReference type="ARBA" id="ARBA00022692"/>
    </source>
</evidence>
<dbReference type="EMBL" id="JABAIA010000004">
    <property type="protein sequence ID" value="NLR68897.1"/>
    <property type="molecule type" value="Genomic_DNA"/>
</dbReference>
<reference evidence="7 8" key="1">
    <citation type="submission" date="2020-04" db="EMBL/GenBank/DDBJ databases">
        <authorList>
            <person name="Yin C."/>
        </authorList>
    </citation>
    <scope>NUCLEOTIDE SEQUENCE [LARGE SCALE GENOMIC DNA]</scope>
    <source>
        <strain evidence="7 8">Ae27</strain>
    </source>
</reference>
<evidence type="ECO:0000256" key="4">
    <source>
        <dbReference type="ARBA" id="ARBA00023136"/>
    </source>
</evidence>
<proteinExistence type="predicted"/>
<dbReference type="Pfam" id="PF07291">
    <property type="entry name" value="MauE"/>
    <property type="match status" value="1"/>
</dbReference>
<keyword evidence="2 5" id="KW-0812">Transmembrane</keyword>
<feature type="transmembrane region" description="Helical" evidence="5">
    <location>
        <begin position="73"/>
        <end position="90"/>
    </location>
</feature>
<feature type="transmembrane region" description="Helical" evidence="5">
    <location>
        <begin position="116"/>
        <end position="134"/>
    </location>
</feature>
<keyword evidence="4 5" id="KW-0472">Membrane</keyword>
<dbReference type="RefSeq" id="WP_168874848.1">
    <property type="nucleotide sequence ID" value="NZ_JABAIA010000004.1"/>
</dbReference>
<dbReference type="GO" id="GO:0030416">
    <property type="term" value="P:methylamine metabolic process"/>
    <property type="evidence" value="ECO:0007669"/>
    <property type="project" value="InterPro"/>
</dbReference>
<dbReference type="Proteomes" id="UP000570474">
    <property type="component" value="Unassembled WGS sequence"/>
</dbReference>
<accession>A0A847S810</accession>
<keyword evidence="3 5" id="KW-1133">Transmembrane helix</keyword>
<dbReference type="AlphaFoldDB" id="A0A847S810"/>
<comment type="subcellular location">
    <subcellularLocation>
        <location evidence="1">Membrane</location>
        <topology evidence="1">Multi-pass membrane protein</topology>
    </subcellularLocation>
</comment>
<sequence>MKRQSLLEVAALAYILMFSYAAASKLFDVKLFTRQLRLQPFNLSWVPFMVWAIPTVELLVVLLLILPKYRLKGLYAAIGLMIVFTAYILVAKSGVFKYIPCSCGGVISKLTWTQHLWFNLIFLIIGLLPFIIPASRRWFKLS</sequence>
<organism evidence="7 8">
    <name type="scientific">Chitinophaga varians</name>
    <dbReference type="NCBI Taxonomy" id="2202339"/>
    <lineage>
        <taxon>Bacteria</taxon>
        <taxon>Pseudomonadati</taxon>
        <taxon>Bacteroidota</taxon>
        <taxon>Chitinophagia</taxon>
        <taxon>Chitinophagales</taxon>
        <taxon>Chitinophagaceae</taxon>
        <taxon>Chitinophaga</taxon>
    </lineage>
</organism>
<name>A0A847S810_9BACT</name>
<feature type="domain" description="Methylamine utilisation protein MauE" evidence="6">
    <location>
        <begin position="4"/>
        <end position="130"/>
    </location>
</feature>
<feature type="transmembrane region" description="Helical" evidence="5">
    <location>
        <begin position="45"/>
        <end position="66"/>
    </location>
</feature>
<evidence type="ECO:0000256" key="1">
    <source>
        <dbReference type="ARBA" id="ARBA00004141"/>
    </source>
</evidence>
<protein>
    <recommendedName>
        <fullName evidence="6">Methylamine utilisation protein MauE domain-containing protein</fullName>
    </recommendedName>
</protein>
<evidence type="ECO:0000256" key="3">
    <source>
        <dbReference type="ARBA" id="ARBA00022989"/>
    </source>
</evidence>
<gene>
    <name evidence="7" type="ORF">HGH92_31640</name>
</gene>
<comment type="caution">
    <text evidence="7">The sequence shown here is derived from an EMBL/GenBank/DDBJ whole genome shotgun (WGS) entry which is preliminary data.</text>
</comment>
<evidence type="ECO:0000313" key="8">
    <source>
        <dbReference type="Proteomes" id="UP000570474"/>
    </source>
</evidence>
<evidence type="ECO:0000313" key="7">
    <source>
        <dbReference type="EMBL" id="NLR68897.1"/>
    </source>
</evidence>